<name>A0A518EYG6_9BACT</name>
<dbReference type="AlphaFoldDB" id="A0A518EYG6"/>
<dbReference type="InterPro" id="IPR002668">
    <property type="entry name" value="CNT_N_dom"/>
</dbReference>
<evidence type="ECO:0000259" key="10">
    <source>
        <dbReference type="Pfam" id="PF07670"/>
    </source>
</evidence>
<reference evidence="11 12" key="1">
    <citation type="submission" date="2019-02" db="EMBL/GenBank/DDBJ databases">
        <title>Deep-cultivation of Planctomycetes and their phenomic and genomic characterization uncovers novel biology.</title>
        <authorList>
            <person name="Wiegand S."/>
            <person name="Jogler M."/>
            <person name="Boedeker C."/>
            <person name="Pinto D."/>
            <person name="Vollmers J."/>
            <person name="Rivas-Marin E."/>
            <person name="Kohn T."/>
            <person name="Peeters S.H."/>
            <person name="Heuer A."/>
            <person name="Rast P."/>
            <person name="Oberbeckmann S."/>
            <person name="Bunk B."/>
            <person name="Jeske O."/>
            <person name="Meyerdierks A."/>
            <person name="Storesund J.E."/>
            <person name="Kallscheuer N."/>
            <person name="Luecker S."/>
            <person name="Lage O.M."/>
            <person name="Pohl T."/>
            <person name="Merkel B.J."/>
            <person name="Hornburger P."/>
            <person name="Mueller R.-W."/>
            <person name="Bruemmer F."/>
            <person name="Labrenz M."/>
            <person name="Spormann A.M."/>
            <person name="Op den Camp H."/>
            <person name="Overmann J."/>
            <person name="Amann R."/>
            <person name="Jetten M.S.M."/>
            <person name="Mascher T."/>
            <person name="Medema M.H."/>
            <person name="Devos D.P."/>
            <person name="Kaster A.-K."/>
            <person name="Ovreas L."/>
            <person name="Rohde M."/>
            <person name="Galperin M.Y."/>
            <person name="Jogler C."/>
        </authorList>
    </citation>
    <scope>NUCLEOTIDE SEQUENCE [LARGE SCALE GENOMIC DNA]</scope>
    <source>
        <strain evidence="11 12">Poly30</strain>
    </source>
</reference>
<dbReference type="Proteomes" id="UP000320390">
    <property type="component" value="Chromosome"/>
</dbReference>
<dbReference type="RefSeq" id="WP_145203004.1">
    <property type="nucleotide sequence ID" value="NZ_CP036434.1"/>
</dbReference>
<organism evidence="11 12">
    <name type="scientific">Saltatorellus ferox</name>
    <dbReference type="NCBI Taxonomy" id="2528018"/>
    <lineage>
        <taxon>Bacteria</taxon>
        <taxon>Pseudomonadati</taxon>
        <taxon>Planctomycetota</taxon>
        <taxon>Planctomycetia</taxon>
        <taxon>Planctomycetia incertae sedis</taxon>
        <taxon>Saltatorellus</taxon>
    </lineage>
</organism>
<dbReference type="InterPro" id="IPR008276">
    <property type="entry name" value="C_nuclsd_transpt"/>
</dbReference>
<evidence type="ECO:0000256" key="3">
    <source>
        <dbReference type="ARBA" id="ARBA00022475"/>
    </source>
</evidence>
<dbReference type="InterPro" id="IPR011642">
    <property type="entry name" value="Gate_dom"/>
</dbReference>
<evidence type="ECO:0000313" key="12">
    <source>
        <dbReference type="Proteomes" id="UP000320390"/>
    </source>
</evidence>
<evidence type="ECO:0000256" key="5">
    <source>
        <dbReference type="ARBA" id="ARBA00022989"/>
    </source>
</evidence>
<keyword evidence="12" id="KW-1185">Reference proteome</keyword>
<feature type="domain" description="Concentrative nucleoside transporter N-terminal" evidence="8">
    <location>
        <begin position="8"/>
        <end position="81"/>
    </location>
</feature>
<feature type="transmembrane region" description="Helical" evidence="7">
    <location>
        <begin position="29"/>
        <end position="47"/>
    </location>
</feature>
<protein>
    <submittedName>
        <fullName evidence="11">Nucleoside permease NupX</fullName>
    </submittedName>
</protein>
<dbReference type="OrthoDB" id="9766455at2"/>
<dbReference type="EMBL" id="CP036434">
    <property type="protein sequence ID" value="QDV09135.1"/>
    <property type="molecule type" value="Genomic_DNA"/>
</dbReference>
<evidence type="ECO:0000313" key="11">
    <source>
        <dbReference type="EMBL" id="QDV09135.1"/>
    </source>
</evidence>
<keyword evidence="3" id="KW-1003">Cell membrane</keyword>
<feature type="transmembrane region" description="Helical" evidence="7">
    <location>
        <begin position="286"/>
        <end position="311"/>
    </location>
</feature>
<evidence type="ECO:0000256" key="6">
    <source>
        <dbReference type="ARBA" id="ARBA00023136"/>
    </source>
</evidence>
<dbReference type="GO" id="GO:0015293">
    <property type="term" value="F:symporter activity"/>
    <property type="evidence" value="ECO:0007669"/>
    <property type="project" value="TreeGrafter"/>
</dbReference>
<evidence type="ECO:0000256" key="1">
    <source>
        <dbReference type="ARBA" id="ARBA00004651"/>
    </source>
</evidence>
<feature type="transmembrane region" description="Helical" evidence="7">
    <location>
        <begin position="197"/>
        <end position="219"/>
    </location>
</feature>
<dbReference type="InterPro" id="IPR011657">
    <property type="entry name" value="CNT_C_dom"/>
</dbReference>
<accession>A0A518EYG6</accession>
<feature type="domain" description="Concentrative nucleoside transporter C-terminal" evidence="9">
    <location>
        <begin position="227"/>
        <end position="433"/>
    </location>
</feature>
<feature type="transmembrane region" description="Helical" evidence="7">
    <location>
        <begin position="323"/>
        <end position="340"/>
    </location>
</feature>
<evidence type="ECO:0000259" key="8">
    <source>
        <dbReference type="Pfam" id="PF01773"/>
    </source>
</evidence>
<sequence>MPILRALLGLAFFCGVAWLLSTDKKRINLRVVIGGILMQFALALIILKTDSGAWVLNKLSSLATTILGFGQEGARMVFGPLLTGWNIVPVGPDEIQPISFFTVEPSQIPEGLAAYSAPVSFAFGALTTIIYFSALMAILYHLGIVQFLVKILATAMRWTLRVSGAESLAMAANVFVGQTEAPLVVRPYIPSMTKSELMALMTGGFATIAGSVLAVYIGILGEEYAGHLLAASFMSAPAAFVLAKIMVPESETPVTADGAEIVQDEEDKPSNLLDAAAAGTSDGLHLYLNVVAMLIAFVALVGLINAGLGLIPAGGEPLSLQGIFGYLFAPVAYMMGVEWADCMSFGSLLGTKVAVNEFIAFSEMEGMRETISHRSFTMAAYALCGFANFASVGIQIGGISSLAPGRRADLSKLALKAMLGGAFASWMTATIAGAFL</sequence>
<evidence type="ECO:0000256" key="2">
    <source>
        <dbReference type="ARBA" id="ARBA00009033"/>
    </source>
</evidence>
<evidence type="ECO:0000256" key="4">
    <source>
        <dbReference type="ARBA" id="ARBA00022692"/>
    </source>
</evidence>
<feature type="domain" description="Nucleoside transporter/FeoB GTPase Gate" evidence="10">
    <location>
        <begin position="123"/>
        <end position="222"/>
    </location>
</feature>
<feature type="transmembrane region" description="Helical" evidence="7">
    <location>
        <begin position="225"/>
        <end position="243"/>
    </location>
</feature>
<dbReference type="Pfam" id="PF07670">
    <property type="entry name" value="Gate"/>
    <property type="match status" value="1"/>
</dbReference>
<proteinExistence type="inferred from homology"/>
<feature type="transmembrane region" description="Helical" evidence="7">
    <location>
        <begin position="376"/>
        <end position="397"/>
    </location>
</feature>
<dbReference type="Pfam" id="PF07662">
    <property type="entry name" value="Nucleos_tra2_C"/>
    <property type="match status" value="1"/>
</dbReference>
<feature type="transmembrane region" description="Helical" evidence="7">
    <location>
        <begin position="417"/>
        <end position="435"/>
    </location>
</feature>
<dbReference type="GO" id="GO:0005886">
    <property type="term" value="C:plasma membrane"/>
    <property type="evidence" value="ECO:0007669"/>
    <property type="project" value="UniProtKB-SubCell"/>
</dbReference>
<comment type="similarity">
    <text evidence="2">Belongs to the concentrative nucleoside transporter (CNT) (TC 2.A.41) family.</text>
</comment>
<keyword evidence="5 7" id="KW-1133">Transmembrane helix</keyword>
<keyword evidence="4 7" id="KW-0812">Transmembrane</keyword>
<dbReference type="PANTHER" id="PTHR10590:SF4">
    <property type="entry name" value="SOLUTE CARRIER FAMILY 28 MEMBER 3"/>
    <property type="match status" value="1"/>
</dbReference>
<dbReference type="Pfam" id="PF01773">
    <property type="entry name" value="Nucleos_tra2_N"/>
    <property type="match status" value="1"/>
</dbReference>
<gene>
    <name evidence="11" type="primary">nupX</name>
    <name evidence="11" type="ORF">Poly30_46920</name>
</gene>
<dbReference type="PANTHER" id="PTHR10590">
    <property type="entry name" value="SODIUM/NUCLEOSIDE COTRANSPORTER"/>
    <property type="match status" value="1"/>
</dbReference>
<keyword evidence="6 7" id="KW-0472">Membrane</keyword>
<comment type="subcellular location">
    <subcellularLocation>
        <location evidence="1">Cell membrane</location>
        <topology evidence="1">Multi-pass membrane protein</topology>
    </subcellularLocation>
</comment>
<evidence type="ECO:0000256" key="7">
    <source>
        <dbReference type="SAM" id="Phobius"/>
    </source>
</evidence>
<evidence type="ECO:0000259" key="9">
    <source>
        <dbReference type="Pfam" id="PF07662"/>
    </source>
</evidence>
<dbReference type="GO" id="GO:0005337">
    <property type="term" value="F:nucleoside transmembrane transporter activity"/>
    <property type="evidence" value="ECO:0007669"/>
    <property type="project" value="InterPro"/>
</dbReference>